<protein>
    <submittedName>
        <fullName evidence="2">Uncharacterized protein</fullName>
    </submittedName>
</protein>
<comment type="caution">
    <text evidence="2">The sequence shown here is derived from an EMBL/GenBank/DDBJ whole genome shotgun (WGS) entry which is preliminary data.</text>
</comment>
<organism evidence="2 3">
    <name type="scientific">Vibrio pectenicida</name>
    <dbReference type="NCBI Taxonomy" id="62763"/>
    <lineage>
        <taxon>Bacteria</taxon>
        <taxon>Pseudomonadati</taxon>
        <taxon>Pseudomonadota</taxon>
        <taxon>Gammaproteobacteria</taxon>
        <taxon>Vibrionales</taxon>
        <taxon>Vibrionaceae</taxon>
        <taxon>Vibrio</taxon>
    </lineage>
</organism>
<dbReference type="Proteomes" id="UP000269041">
    <property type="component" value="Unassembled WGS sequence"/>
</dbReference>
<dbReference type="OrthoDB" id="6293877at2"/>
<evidence type="ECO:0000313" key="2">
    <source>
        <dbReference type="EMBL" id="RSD32131.1"/>
    </source>
</evidence>
<gene>
    <name evidence="2" type="ORF">EJA03_05200</name>
</gene>
<keyword evidence="3" id="KW-1185">Reference proteome</keyword>
<evidence type="ECO:0000313" key="3">
    <source>
        <dbReference type="Proteomes" id="UP000269041"/>
    </source>
</evidence>
<feature type="chain" id="PRO_5019440729" evidence="1">
    <location>
        <begin position="19"/>
        <end position="111"/>
    </location>
</feature>
<dbReference type="AlphaFoldDB" id="A0A427U627"/>
<dbReference type="RefSeq" id="WP_125320180.1">
    <property type="nucleotide sequence ID" value="NZ_AP024889.1"/>
</dbReference>
<accession>A0A427U627</accession>
<name>A0A427U627_9VIBR</name>
<proteinExistence type="predicted"/>
<evidence type="ECO:0000256" key="1">
    <source>
        <dbReference type="SAM" id="SignalP"/>
    </source>
</evidence>
<sequence length="111" mass="12592">MKKIIFLITWLTSVYAYADDYMQSVPATISFMGSHNQYGMGDVVFKLSTPDIRCPDGYWLNKKDVGFEPTLSMLIAAYHAKTPIRAAGLTNQKWDGSRGFYCKLYSISYPL</sequence>
<reference evidence="2 3" key="1">
    <citation type="submission" date="2018-12" db="EMBL/GenBank/DDBJ databases">
        <title>Genomic taxonomy of the Vibrionaceae family.</title>
        <authorList>
            <person name="Gomez-Gil B."/>
            <person name="Enciso-Ibarra K."/>
        </authorList>
    </citation>
    <scope>NUCLEOTIDE SEQUENCE [LARGE SCALE GENOMIC DNA]</scope>
    <source>
        <strain evidence="2 3">CAIM 594</strain>
    </source>
</reference>
<feature type="signal peptide" evidence="1">
    <location>
        <begin position="1"/>
        <end position="18"/>
    </location>
</feature>
<keyword evidence="1" id="KW-0732">Signal</keyword>
<dbReference type="EMBL" id="RSFA01000015">
    <property type="protein sequence ID" value="RSD32131.1"/>
    <property type="molecule type" value="Genomic_DNA"/>
</dbReference>